<evidence type="ECO:0000256" key="6">
    <source>
        <dbReference type="ARBA" id="ARBA00023052"/>
    </source>
</evidence>
<dbReference type="InterPro" id="IPR013751">
    <property type="entry name" value="ACP_syn_III_N"/>
</dbReference>
<evidence type="ECO:0000256" key="1">
    <source>
        <dbReference type="ARBA" id="ARBA00001964"/>
    </source>
</evidence>
<evidence type="ECO:0000256" key="3">
    <source>
        <dbReference type="ARBA" id="ARBA00012277"/>
    </source>
</evidence>
<sequence length="1117" mass="121420">MKTDISAQRQEYLFKLYMNMFSSREIDRIEESYTHRGEAFFHVSGGGHEAGAALAQYLKPEDWLHCHYRDKAMMLARGMAPVMFFHSLFNKDASHSRGRQMNAHMSDPSLNILSLVGPVGNSGLQAAGVARAVKDRPGAPVVLCSLGDGMSQQGEVLEAVAQAVRETLPVLFLVQDNGFAISTRTRGKTFYNLPDGPAEEFYGIPIRRFDGRDPLTADEVFGETVAEMRESRRPAILIMEVERLSNHTNADDQRVYRSEEEISRARLTGDPVRKLRDVLLSSGMDEKELEEAEASRRTELENLARESQLGPEPEAVHDAVKPYPRHLLEVDESQPSESEGEPRTMIETLRDVLTARMKADERVYLFGEDIEDPKGDVFGVTRGLTDLFPGRVCNSPLAEASIVGIAGGEALAGRRPVAFLQFADFLPIAFNQIISELGSMYWRTDGGWQAPVIVMISCGGYKPGLGPFHAQSMDGIAAHTPGVDVFMPSRADDAAALLNSAFESGRPTLFFYPKNLLNSRDFATTRPAARLLASPGKARLLKEGRDITLLGWGNTVVHCMKAAAALAEAGAEAEVIDLRTLAPWDRDMLISSAEKTGRLIVVHEDTHTAGMGSEILSTLAEASRRPIRLRRVTRGDTYVPCNFANQLEVLPSYKRVLETAVELLEGSISWRKAEEAGGELYTLEAVGSSPSDEVVTVIEWLVAEGDSISEGQEIAELEADKAMVTLSSPVSGVVSSLDVAEGDSANVGDGIAKIRLEKGAVRIKPITREEPGIPVITSLKTGASGFSGPSREGTAAITAVRGVLGSRVVSNEEISRLCPTWSPDDIVRRTGIRERHWIGEGENALSLSVDAASRLLDDLGMGIEEVDLLICSTVTPVMNTPALATMVQYELNRRYNADCTCPAYDINAACSGYVYGLQIAHDYLAQKPGHRVLLVTADVLSDRMDTSDPSTAPVFGDGATATMIVGGNELSEKGVLEIKRPVLSASGEDGSLLRIPADLKDPVFMEGPEVFRKAVTAMADILKDACREAGIGPDELDLVVPHQANQRIIDAVRQKLRAKPEKVYSIIDGIGNISSSTIPVCIERILEDSSRREEYYGLTAFGGGFTFAGGVLKRIKA</sequence>
<dbReference type="Gene3D" id="3.40.50.920">
    <property type="match status" value="1"/>
</dbReference>
<comment type="function">
    <text evidence="2">E1 component of the 2-oxoglutarate dehydrogenase (OGDH) complex which catalyzes the decarboxylation of 2-oxoglutarate, the first step in the conversion of 2-oxoglutarate to succinyl-CoA and CO(2).</text>
</comment>
<keyword evidence="5" id="KW-0560">Oxidoreductase</keyword>
<dbReference type="Pfam" id="PF08545">
    <property type="entry name" value="ACP_syn_III"/>
    <property type="match status" value="1"/>
</dbReference>
<evidence type="ECO:0000256" key="5">
    <source>
        <dbReference type="ARBA" id="ARBA00023002"/>
    </source>
</evidence>
<proteinExistence type="predicted"/>
<dbReference type="GO" id="GO:0007584">
    <property type="term" value="P:response to nutrient"/>
    <property type="evidence" value="ECO:0007669"/>
    <property type="project" value="TreeGrafter"/>
</dbReference>
<dbReference type="SUPFAM" id="SSF52518">
    <property type="entry name" value="Thiamin diphosphate-binding fold (THDP-binding)"/>
    <property type="match status" value="2"/>
</dbReference>
<dbReference type="SUPFAM" id="SSF53901">
    <property type="entry name" value="Thiolase-like"/>
    <property type="match status" value="1"/>
</dbReference>
<dbReference type="Pfam" id="PF08541">
    <property type="entry name" value="ACP_syn_III_C"/>
    <property type="match status" value="1"/>
</dbReference>
<dbReference type="InterPro" id="IPR005475">
    <property type="entry name" value="Transketolase-like_Pyr-bd"/>
</dbReference>
<dbReference type="OrthoDB" id="9815506at2"/>
<keyword evidence="9" id="KW-1185">Reference proteome</keyword>
<dbReference type="GO" id="GO:0009083">
    <property type="term" value="P:branched-chain amino acid catabolic process"/>
    <property type="evidence" value="ECO:0007669"/>
    <property type="project" value="TreeGrafter"/>
</dbReference>
<dbReference type="EC" id="1.2.4.4" evidence="3"/>
<evidence type="ECO:0000256" key="2">
    <source>
        <dbReference type="ARBA" id="ARBA00003906"/>
    </source>
</evidence>
<dbReference type="InterPro" id="IPR029061">
    <property type="entry name" value="THDP-binding"/>
</dbReference>
<evidence type="ECO:0000259" key="7">
    <source>
        <dbReference type="PROSITE" id="PS50968"/>
    </source>
</evidence>
<dbReference type="PANTHER" id="PTHR42980">
    <property type="entry name" value="2-OXOISOVALERATE DEHYDROGENASE SUBUNIT BETA-RELATED"/>
    <property type="match status" value="1"/>
</dbReference>
<keyword evidence="6" id="KW-0786">Thiamine pyrophosphate</keyword>
<gene>
    <name evidence="8" type="ORF">B4O97_04775</name>
</gene>
<dbReference type="Pfam" id="PF00676">
    <property type="entry name" value="E1_dh"/>
    <property type="match status" value="1"/>
</dbReference>
<dbReference type="AlphaFoldDB" id="A0A1Y1S0R7"/>
<dbReference type="Pfam" id="PF02779">
    <property type="entry name" value="Transket_pyr"/>
    <property type="match status" value="1"/>
</dbReference>
<organism evidence="8 9">
    <name type="scientific">Marispirochaeta aestuarii</name>
    <dbReference type="NCBI Taxonomy" id="1963862"/>
    <lineage>
        <taxon>Bacteria</taxon>
        <taxon>Pseudomonadati</taxon>
        <taxon>Spirochaetota</taxon>
        <taxon>Spirochaetia</taxon>
        <taxon>Spirochaetales</taxon>
        <taxon>Spirochaetaceae</taxon>
        <taxon>Marispirochaeta</taxon>
    </lineage>
</organism>
<comment type="caution">
    <text evidence="8">The sequence shown here is derived from an EMBL/GenBank/DDBJ whole genome shotgun (WGS) entry which is preliminary data.</text>
</comment>
<dbReference type="CDD" id="cd02000">
    <property type="entry name" value="TPP_E1_PDC_ADC_BCADC"/>
    <property type="match status" value="1"/>
</dbReference>
<name>A0A1Y1S0R7_9SPIO</name>
<dbReference type="CDD" id="cd06849">
    <property type="entry name" value="lipoyl_domain"/>
    <property type="match status" value="1"/>
</dbReference>
<dbReference type="InterPro" id="IPR013747">
    <property type="entry name" value="ACP_syn_III_C"/>
</dbReference>
<dbReference type="InterPro" id="IPR011053">
    <property type="entry name" value="Single_hybrid_motif"/>
</dbReference>
<accession>A0A1Y1S0R7</accession>
<reference evidence="8 9" key="1">
    <citation type="submission" date="2017-03" db="EMBL/GenBank/DDBJ databases">
        <title>Draft Genome sequence of Marispirochaeta sp. strain JC444.</title>
        <authorList>
            <person name="Shivani Y."/>
            <person name="Subhash Y."/>
            <person name="Sasikala C."/>
            <person name="Ramana C."/>
        </authorList>
    </citation>
    <scope>NUCLEOTIDE SEQUENCE [LARGE SCALE GENOMIC DNA]</scope>
    <source>
        <strain evidence="8 9">JC444</strain>
    </source>
</reference>
<dbReference type="InterPro" id="IPR016039">
    <property type="entry name" value="Thiolase-like"/>
</dbReference>
<dbReference type="CDD" id="cd00830">
    <property type="entry name" value="KAS_III"/>
    <property type="match status" value="1"/>
</dbReference>
<dbReference type="InterPro" id="IPR009014">
    <property type="entry name" value="Transketo_C/PFOR_II"/>
</dbReference>
<dbReference type="Pfam" id="PF02780">
    <property type="entry name" value="Transketolase_C"/>
    <property type="match status" value="1"/>
</dbReference>
<dbReference type="SMART" id="SM00861">
    <property type="entry name" value="Transket_pyr"/>
    <property type="match status" value="1"/>
</dbReference>
<keyword evidence="4" id="KW-0808">Transferase</keyword>
<dbReference type="STRING" id="1963862.B4O97_04775"/>
<dbReference type="InterPro" id="IPR000089">
    <property type="entry name" value="Biotin_lipoyl"/>
</dbReference>
<evidence type="ECO:0000313" key="8">
    <source>
        <dbReference type="EMBL" id="ORC36942.1"/>
    </source>
</evidence>
<dbReference type="PROSITE" id="PS50968">
    <property type="entry name" value="BIOTINYL_LIPOYL"/>
    <property type="match status" value="1"/>
</dbReference>
<dbReference type="Gene3D" id="3.40.50.970">
    <property type="match status" value="2"/>
</dbReference>
<dbReference type="SUPFAM" id="SSF51230">
    <property type="entry name" value="Single hybrid motif"/>
    <property type="match status" value="1"/>
</dbReference>
<dbReference type="Gene3D" id="2.40.50.100">
    <property type="match status" value="1"/>
</dbReference>
<dbReference type="Gene3D" id="3.40.47.10">
    <property type="match status" value="1"/>
</dbReference>
<evidence type="ECO:0000313" key="9">
    <source>
        <dbReference type="Proteomes" id="UP000192343"/>
    </source>
</evidence>
<dbReference type="Pfam" id="PF00364">
    <property type="entry name" value="Biotin_lipoyl"/>
    <property type="match status" value="1"/>
</dbReference>
<comment type="cofactor">
    <cofactor evidence="1">
        <name>thiamine diphosphate</name>
        <dbReference type="ChEBI" id="CHEBI:58937"/>
    </cofactor>
</comment>
<dbReference type="InterPro" id="IPR001017">
    <property type="entry name" value="DH_E1"/>
</dbReference>
<dbReference type="NCBIfam" id="NF006829">
    <property type="entry name" value="PRK09352.1"/>
    <property type="match status" value="1"/>
</dbReference>
<dbReference type="PANTHER" id="PTHR42980:SF1">
    <property type="entry name" value="2-OXOISOVALERATE DEHYDROGENASE SUBUNIT BETA, MITOCHONDRIAL"/>
    <property type="match status" value="1"/>
</dbReference>
<feature type="domain" description="Lipoyl-binding" evidence="7">
    <location>
        <begin position="683"/>
        <end position="755"/>
    </location>
</feature>
<dbReference type="SUPFAM" id="SSF52922">
    <property type="entry name" value="TK C-terminal domain-like"/>
    <property type="match status" value="1"/>
</dbReference>
<dbReference type="GO" id="GO:0003863">
    <property type="term" value="F:branched-chain 2-oxo acid dehydrogenase activity"/>
    <property type="evidence" value="ECO:0007669"/>
    <property type="project" value="UniProtKB-EC"/>
</dbReference>
<evidence type="ECO:0000256" key="4">
    <source>
        <dbReference type="ARBA" id="ARBA00022679"/>
    </source>
</evidence>
<dbReference type="Proteomes" id="UP000192343">
    <property type="component" value="Unassembled WGS sequence"/>
</dbReference>
<dbReference type="RefSeq" id="WP_083048811.1">
    <property type="nucleotide sequence ID" value="NZ_MWQY01000004.1"/>
</dbReference>
<dbReference type="EMBL" id="MWQY01000004">
    <property type="protein sequence ID" value="ORC36942.1"/>
    <property type="molecule type" value="Genomic_DNA"/>
</dbReference>
<dbReference type="GO" id="GO:0006633">
    <property type="term" value="P:fatty acid biosynthetic process"/>
    <property type="evidence" value="ECO:0007669"/>
    <property type="project" value="InterPro"/>
</dbReference>
<protein>
    <recommendedName>
        <fullName evidence="3">3-methyl-2-oxobutanoate dehydrogenase (2-methylpropanoyl-transferring)</fullName>
        <ecNumber evidence="3">1.2.4.4</ecNumber>
    </recommendedName>
</protein>
<dbReference type="InterPro" id="IPR033248">
    <property type="entry name" value="Transketolase_C"/>
</dbReference>
<dbReference type="GO" id="GO:0004315">
    <property type="term" value="F:3-oxoacyl-[acyl-carrier-protein] synthase activity"/>
    <property type="evidence" value="ECO:0007669"/>
    <property type="project" value="InterPro"/>
</dbReference>